<evidence type="ECO:0000313" key="4">
    <source>
        <dbReference type="EnsemblMetazoa" id="PPA47398.1"/>
    </source>
</evidence>
<evidence type="ECO:0000259" key="3">
    <source>
        <dbReference type="PROSITE" id="PS50202"/>
    </source>
</evidence>
<dbReference type="Pfam" id="PF00635">
    <property type="entry name" value="Motile_Sperm"/>
    <property type="match status" value="1"/>
</dbReference>
<dbReference type="Proteomes" id="UP000005239">
    <property type="component" value="Unassembled WGS sequence"/>
</dbReference>
<dbReference type="InterPro" id="IPR000535">
    <property type="entry name" value="MSP_dom"/>
</dbReference>
<comment type="function">
    <text evidence="1">Central component in molecular interactions underlying sperm crawling. Forms an extensive filament system that extends from sperm villipoda, along the leading edge of the pseudopod.</text>
</comment>
<organism evidence="4 5">
    <name type="scientific">Pristionchus pacificus</name>
    <name type="common">Parasitic nematode worm</name>
    <dbReference type="NCBI Taxonomy" id="54126"/>
    <lineage>
        <taxon>Eukaryota</taxon>
        <taxon>Metazoa</taxon>
        <taxon>Ecdysozoa</taxon>
        <taxon>Nematoda</taxon>
        <taxon>Chromadorea</taxon>
        <taxon>Rhabditida</taxon>
        <taxon>Rhabditina</taxon>
        <taxon>Diplogasteromorpha</taxon>
        <taxon>Diplogasteroidea</taxon>
        <taxon>Neodiplogasteridae</taxon>
        <taxon>Pristionchus</taxon>
    </lineage>
</organism>
<gene>
    <name evidence="4" type="primary">WBGene00306040</name>
</gene>
<dbReference type="Gene3D" id="2.60.40.10">
    <property type="entry name" value="Immunoglobulins"/>
    <property type="match status" value="1"/>
</dbReference>
<evidence type="ECO:0000256" key="1">
    <source>
        <dbReference type="RuleBase" id="RU003425"/>
    </source>
</evidence>
<feature type="compositionally biased region" description="Basic and acidic residues" evidence="2">
    <location>
        <begin position="1"/>
        <end position="21"/>
    </location>
</feature>
<dbReference type="EnsemblMetazoa" id="PPA47398.1">
    <property type="protein sequence ID" value="PPA47398.1"/>
    <property type="gene ID" value="WBGene00306040"/>
</dbReference>
<dbReference type="PANTHER" id="PTHR22947">
    <property type="entry name" value="MAJOR SPERM PROTEIN"/>
    <property type="match status" value="1"/>
</dbReference>
<dbReference type="AlphaFoldDB" id="A0A8R1V866"/>
<protein>
    <recommendedName>
        <fullName evidence="1">Major sperm protein</fullName>
    </recommendedName>
</protein>
<feature type="compositionally biased region" description="Polar residues" evidence="2">
    <location>
        <begin position="22"/>
        <end position="35"/>
    </location>
</feature>
<dbReference type="InterPro" id="IPR013783">
    <property type="entry name" value="Ig-like_fold"/>
</dbReference>
<accession>A0A8R1V866</accession>
<feature type="domain" description="MSP" evidence="3">
    <location>
        <begin position="51"/>
        <end position="163"/>
    </location>
</feature>
<keyword evidence="1" id="KW-0963">Cytoplasm</keyword>
<reference evidence="4" key="2">
    <citation type="submission" date="2022-06" db="UniProtKB">
        <authorList>
            <consortium name="EnsemblMetazoa"/>
        </authorList>
    </citation>
    <scope>IDENTIFICATION</scope>
    <source>
        <strain evidence="4">PS312</strain>
    </source>
</reference>
<keyword evidence="5" id="KW-1185">Reference proteome</keyword>
<sequence length="177" mass="19529">MKMDEKKANKSDRSVKSEQKSVTKSVTNTPNNTPDVKTDGSLDGIKKEDKRLSVDPEEGHFLETGGKQEFMLVNTTENPLAVKIKCSNNAQYRVLPVYLTIEKSQISTLSVTRLPGPAKNDKLVAAYCPMVDGVKDPKEAITKYEATGKKCQIIRIMLKVVNAEDFAVPDPSREAVS</sequence>
<feature type="region of interest" description="Disordered" evidence="2">
    <location>
        <begin position="1"/>
        <end position="56"/>
    </location>
</feature>
<evidence type="ECO:0000313" key="5">
    <source>
        <dbReference type="Proteomes" id="UP000005239"/>
    </source>
</evidence>
<proteinExistence type="predicted"/>
<dbReference type="PANTHER" id="PTHR22947:SF3">
    <property type="entry name" value="MSP DOMAIN-CONTAINING PROTEIN-RELATED"/>
    <property type="match status" value="1"/>
</dbReference>
<name>A0A8R1V866_PRIPA</name>
<dbReference type="InterPro" id="IPR008962">
    <property type="entry name" value="PapD-like_sf"/>
</dbReference>
<reference evidence="5" key="1">
    <citation type="journal article" date="2008" name="Nat. Genet.">
        <title>The Pristionchus pacificus genome provides a unique perspective on nematode lifestyle and parasitism.</title>
        <authorList>
            <person name="Dieterich C."/>
            <person name="Clifton S.W."/>
            <person name="Schuster L.N."/>
            <person name="Chinwalla A."/>
            <person name="Delehaunty K."/>
            <person name="Dinkelacker I."/>
            <person name="Fulton L."/>
            <person name="Fulton R."/>
            <person name="Godfrey J."/>
            <person name="Minx P."/>
            <person name="Mitreva M."/>
            <person name="Roeseler W."/>
            <person name="Tian H."/>
            <person name="Witte H."/>
            <person name="Yang S.P."/>
            <person name="Wilson R.K."/>
            <person name="Sommer R.J."/>
        </authorList>
    </citation>
    <scope>NUCLEOTIDE SEQUENCE [LARGE SCALE GENOMIC DNA]</scope>
    <source>
        <strain evidence="5">PS312</strain>
    </source>
</reference>
<dbReference type="SUPFAM" id="SSF49354">
    <property type="entry name" value="PapD-like"/>
    <property type="match status" value="1"/>
</dbReference>
<evidence type="ECO:0000256" key="2">
    <source>
        <dbReference type="SAM" id="MobiDB-lite"/>
    </source>
</evidence>
<dbReference type="PROSITE" id="PS50202">
    <property type="entry name" value="MSP"/>
    <property type="match status" value="1"/>
</dbReference>
<dbReference type="InterPro" id="IPR051774">
    <property type="entry name" value="Sperm-specific_class_P"/>
</dbReference>
<feature type="compositionally biased region" description="Basic and acidic residues" evidence="2">
    <location>
        <begin position="36"/>
        <end position="56"/>
    </location>
</feature>
<keyword evidence="1" id="KW-0206">Cytoskeleton</keyword>